<protein>
    <submittedName>
        <fullName evidence="9">Iron complex transport system permease protein</fullName>
    </submittedName>
</protein>
<feature type="transmembrane region" description="Helical" evidence="8">
    <location>
        <begin position="65"/>
        <end position="84"/>
    </location>
</feature>
<evidence type="ECO:0000256" key="8">
    <source>
        <dbReference type="SAM" id="Phobius"/>
    </source>
</evidence>
<dbReference type="GO" id="GO:0022857">
    <property type="term" value="F:transmembrane transporter activity"/>
    <property type="evidence" value="ECO:0007669"/>
    <property type="project" value="InterPro"/>
</dbReference>
<dbReference type="InterPro" id="IPR037294">
    <property type="entry name" value="ABC_BtuC-like"/>
</dbReference>
<keyword evidence="6 8" id="KW-1133">Transmembrane helix</keyword>
<evidence type="ECO:0000256" key="3">
    <source>
        <dbReference type="ARBA" id="ARBA00022448"/>
    </source>
</evidence>
<keyword evidence="7 8" id="KW-0472">Membrane</keyword>
<organism evidence="9 10">
    <name type="scientific">Cytobacillus firmus</name>
    <name type="common">Bacillus firmus</name>
    <dbReference type="NCBI Taxonomy" id="1399"/>
    <lineage>
        <taxon>Bacteria</taxon>
        <taxon>Bacillati</taxon>
        <taxon>Bacillota</taxon>
        <taxon>Bacilli</taxon>
        <taxon>Bacillales</taxon>
        <taxon>Bacillaceae</taxon>
        <taxon>Cytobacillus</taxon>
    </lineage>
</organism>
<dbReference type="GO" id="GO:0005886">
    <property type="term" value="C:plasma membrane"/>
    <property type="evidence" value="ECO:0007669"/>
    <property type="project" value="UniProtKB-SubCell"/>
</dbReference>
<feature type="transmembrane region" description="Helical" evidence="8">
    <location>
        <begin position="152"/>
        <end position="173"/>
    </location>
</feature>
<comment type="similarity">
    <text evidence="2">Belongs to the binding-protein-dependent transport system permease family. FecCD subfamily.</text>
</comment>
<evidence type="ECO:0000256" key="5">
    <source>
        <dbReference type="ARBA" id="ARBA00022692"/>
    </source>
</evidence>
<keyword evidence="5 8" id="KW-0812">Transmembrane</keyword>
<dbReference type="CDD" id="cd06550">
    <property type="entry name" value="TM_ABC_iron-siderophores_like"/>
    <property type="match status" value="1"/>
</dbReference>
<name>A0A366JH94_CYTFI</name>
<evidence type="ECO:0000256" key="1">
    <source>
        <dbReference type="ARBA" id="ARBA00004651"/>
    </source>
</evidence>
<dbReference type="FunFam" id="1.10.3470.10:FF:000001">
    <property type="entry name" value="Vitamin B12 ABC transporter permease BtuC"/>
    <property type="match status" value="1"/>
</dbReference>
<dbReference type="AlphaFoldDB" id="A0A366JH94"/>
<dbReference type="EMBL" id="QNSF01000031">
    <property type="protein sequence ID" value="RBP86174.1"/>
    <property type="molecule type" value="Genomic_DNA"/>
</dbReference>
<dbReference type="PANTHER" id="PTHR30472">
    <property type="entry name" value="FERRIC ENTEROBACTIN TRANSPORT SYSTEM PERMEASE PROTEIN"/>
    <property type="match status" value="1"/>
</dbReference>
<dbReference type="InterPro" id="IPR000522">
    <property type="entry name" value="ABC_transptr_permease_BtuC"/>
</dbReference>
<gene>
    <name evidence="9" type="ORF">DFO70_1317</name>
</gene>
<dbReference type="Gene3D" id="1.10.3470.10">
    <property type="entry name" value="ABC transporter involved in vitamin B12 uptake, BtuC"/>
    <property type="match status" value="1"/>
</dbReference>
<evidence type="ECO:0000256" key="4">
    <source>
        <dbReference type="ARBA" id="ARBA00022475"/>
    </source>
</evidence>
<accession>A0A366JH94</accession>
<comment type="caution">
    <text evidence="9">The sequence shown here is derived from an EMBL/GenBank/DDBJ whole genome shotgun (WGS) entry which is preliminary data.</text>
</comment>
<feature type="transmembrane region" description="Helical" evidence="8">
    <location>
        <begin position="240"/>
        <end position="268"/>
    </location>
</feature>
<dbReference type="OrthoDB" id="9811721at2"/>
<keyword evidence="4" id="KW-1003">Cell membrane</keyword>
<keyword evidence="3" id="KW-0813">Transport</keyword>
<feature type="transmembrane region" description="Helical" evidence="8">
    <location>
        <begin position="309"/>
        <end position="327"/>
    </location>
</feature>
<dbReference type="RefSeq" id="WP_113885673.1">
    <property type="nucleotide sequence ID" value="NZ_QNSF01000031.1"/>
</dbReference>
<dbReference type="Proteomes" id="UP000252731">
    <property type="component" value="Unassembled WGS sequence"/>
</dbReference>
<comment type="subcellular location">
    <subcellularLocation>
        <location evidence="1">Cell membrane</location>
        <topology evidence="1">Multi-pass membrane protein</topology>
    </subcellularLocation>
</comment>
<evidence type="ECO:0000313" key="9">
    <source>
        <dbReference type="EMBL" id="RBP86174.1"/>
    </source>
</evidence>
<sequence length="335" mass="36291">MIKQPSNHNKVINLILIYSLLLMFLIVISLFSITYKIEGLTFETVIRNDDPLLFYTIWNIRVPRLLLAIVLGAALATAGCLLQVITLNSLSDPEVIGINQGASCFAVLSILLFSGNQNSFAILIGAFVGASIVSGILFILSYYNANDYSRLLLGGVAISAFMGAFTTSFILFYETQLSEVLYWMAGKLSGAEWADNKIAWILNIPSITIAIFFANNINLLAQGEEIASGLGLKIIRTRQILGLLIIIMTGSSVAVAGPIGFIGLIVPHMVKRIVGSNHKVVLPMSALLGASLLAASDFAAQWVFSPVEIPVGIITAFLGVPFFLYLLRKRGGDFR</sequence>
<dbReference type="Pfam" id="PF01032">
    <property type="entry name" value="FecCD"/>
    <property type="match status" value="1"/>
</dbReference>
<feature type="transmembrane region" description="Helical" evidence="8">
    <location>
        <begin position="96"/>
        <end position="114"/>
    </location>
</feature>
<feature type="transmembrane region" description="Helical" evidence="8">
    <location>
        <begin position="120"/>
        <end position="140"/>
    </location>
</feature>
<evidence type="ECO:0000256" key="6">
    <source>
        <dbReference type="ARBA" id="ARBA00022989"/>
    </source>
</evidence>
<reference evidence="9 10" key="1">
    <citation type="submission" date="2018-06" db="EMBL/GenBank/DDBJ databases">
        <title>Freshwater and sediment microbial communities from various areas in North America, analyzing microbe dynamics in response to fracking.</title>
        <authorList>
            <person name="Lamendella R."/>
        </authorList>
    </citation>
    <scope>NUCLEOTIDE SEQUENCE [LARGE SCALE GENOMIC DNA]</scope>
    <source>
        <strain evidence="9 10">14_TX</strain>
    </source>
</reference>
<keyword evidence="10" id="KW-1185">Reference proteome</keyword>
<evidence type="ECO:0000256" key="2">
    <source>
        <dbReference type="ARBA" id="ARBA00007935"/>
    </source>
</evidence>
<dbReference type="PANTHER" id="PTHR30472:SF25">
    <property type="entry name" value="ABC TRANSPORTER PERMEASE PROTEIN MJ0876-RELATED"/>
    <property type="match status" value="1"/>
</dbReference>
<feature type="transmembrane region" description="Helical" evidence="8">
    <location>
        <begin position="12"/>
        <end position="35"/>
    </location>
</feature>
<evidence type="ECO:0000256" key="7">
    <source>
        <dbReference type="ARBA" id="ARBA00023136"/>
    </source>
</evidence>
<proteinExistence type="inferred from homology"/>
<dbReference type="SUPFAM" id="SSF81345">
    <property type="entry name" value="ABC transporter involved in vitamin B12 uptake, BtuC"/>
    <property type="match status" value="1"/>
</dbReference>
<evidence type="ECO:0000313" key="10">
    <source>
        <dbReference type="Proteomes" id="UP000252731"/>
    </source>
</evidence>